<dbReference type="SUPFAM" id="SSF51735">
    <property type="entry name" value="NAD(P)-binding Rossmann-fold domains"/>
    <property type="match status" value="1"/>
</dbReference>
<dbReference type="AlphaFoldDB" id="A0A3D8IDQ4"/>
<dbReference type="Gene3D" id="3.30.360.10">
    <property type="entry name" value="Dihydrodipicolinate Reductase, domain 2"/>
    <property type="match status" value="1"/>
</dbReference>
<evidence type="ECO:0000313" key="4">
    <source>
        <dbReference type="Proteomes" id="UP000256650"/>
    </source>
</evidence>
<dbReference type="EMBL" id="NXLS01000003">
    <property type="protein sequence ID" value="RDU63238.1"/>
    <property type="molecule type" value="Genomic_DNA"/>
</dbReference>
<accession>A0A3D8IDQ4</accession>
<dbReference type="GO" id="GO:0000166">
    <property type="term" value="F:nucleotide binding"/>
    <property type="evidence" value="ECO:0007669"/>
    <property type="project" value="InterPro"/>
</dbReference>
<evidence type="ECO:0000259" key="1">
    <source>
        <dbReference type="Pfam" id="PF01408"/>
    </source>
</evidence>
<organism evidence="3 4">
    <name type="scientific">Helicobacter ganmani</name>
    <dbReference type="NCBI Taxonomy" id="60246"/>
    <lineage>
        <taxon>Bacteria</taxon>
        <taxon>Pseudomonadati</taxon>
        <taxon>Campylobacterota</taxon>
        <taxon>Epsilonproteobacteria</taxon>
        <taxon>Campylobacterales</taxon>
        <taxon>Helicobacteraceae</taxon>
        <taxon>Helicobacter</taxon>
    </lineage>
</organism>
<feature type="domain" description="GFO/IDH/MocA-like oxidoreductase" evidence="2">
    <location>
        <begin position="165"/>
        <end position="233"/>
    </location>
</feature>
<protein>
    <submittedName>
        <fullName evidence="3">Gfo/Idh/MocA family oxidoreductase</fullName>
    </submittedName>
</protein>
<dbReference type="InterPro" id="IPR000683">
    <property type="entry name" value="Gfo/Idh/MocA-like_OxRdtase_N"/>
</dbReference>
<dbReference type="InterPro" id="IPR055170">
    <property type="entry name" value="GFO_IDH_MocA-like_dom"/>
</dbReference>
<dbReference type="PANTHER" id="PTHR43377">
    <property type="entry name" value="BILIVERDIN REDUCTASE A"/>
    <property type="match status" value="1"/>
</dbReference>
<dbReference type="PANTHER" id="PTHR43377:SF1">
    <property type="entry name" value="BILIVERDIN REDUCTASE A"/>
    <property type="match status" value="1"/>
</dbReference>
<dbReference type="InterPro" id="IPR051450">
    <property type="entry name" value="Gfo/Idh/MocA_Oxidoreductases"/>
</dbReference>
<dbReference type="RefSeq" id="WP_115551268.1">
    <property type="nucleotide sequence ID" value="NZ_CAOOSM010000001.1"/>
</dbReference>
<proteinExistence type="predicted"/>
<reference evidence="3 4" key="1">
    <citation type="submission" date="2018-04" db="EMBL/GenBank/DDBJ databases">
        <title>Novel Campyloabacter and Helicobacter Species and Strains.</title>
        <authorList>
            <person name="Mannion A.J."/>
            <person name="Shen Z."/>
            <person name="Fox J.G."/>
        </authorList>
    </citation>
    <scope>NUCLEOTIDE SEQUENCE [LARGE SCALE GENOMIC DNA]</scope>
    <source>
        <strain evidence="3 4">MIT 99-5101</strain>
    </source>
</reference>
<evidence type="ECO:0000259" key="2">
    <source>
        <dbReference type="Pfam" id="PF22725"/>
    </source>
</evidence>
<feature type="domain" description="Gfo/Idh/MocA-like oxidoreductase N-terminal" evidence="1">
    <location>
        <begin position="9"/>
        <end position="125"/>
    </location>
</feature>
<evidence type="ECO:0000313" key="3">
    <source>
        <dbReference type="EMBL" id="RDU63238.1"/>
    </source>
</evidence>
<dbReference type="InterPro" id="IPR036291">
    <property type="entry name" value="NAD(P)-bd_dom_sf"/>
</dbReference>
<keyword evidence="4" id="KW-1185">Reference proteome</keyword>
<dbReference type="OrthoDB" id="9782091at2"/>
<comment type="caution">
    <text evidence="3">The sequence shown here is derived from an EMBL/GenBank/DDBJ whole genome shotgun (WGS) entry which is preliminary data.</text>
</comment>
<dbReference type="Pfam" id="PF22725">
    <property type="entry name" value="GFO_IDH_MocA_C3"/>
    <property type="match status" value="1"/>
</dbReference>
<dbReference type="Pfam" id="PF01408">
    <property type="entry name" value="GFO_IDH_MocA"/>
    <property type="match status" value="1"/>
</dbReference>
<dbReference type="SUPFAM" id="SSF55347">
    <property type="entry name" value="Glyceraldehyde-3-phosphate dehydrogenase-like, C-terminal domain"/>
    <property type="match status" value="1"/>
</dbReference>
<dbReference type="Gene3D" id="3.40.50.720">
    <property type="entry name" value="NAD(P)-binding Rossmann-like Domain"/>
    <property type="match status" value="1"/>
</dbReference>
<name>A0A3D8IDQ4_9HELI</name>
<sequence length="320" mass="36528">MLSQTDKWIKIGLLGVGRMGQNHLRILSMLKHVEISFIYDIAQDSAREIAKQYQVPLSTNLDEDLKKVDGVIIVTPTFTHSDYFFKIAPLVKNIFIEKPLAHTLEATKKIAQYVQQHNMCLQVGFIERYNPAVTALKKAIHNSQVVINMDFTRTNKISSRITDVDVVIDLMIHDIDLALYLNGAVDNIYAYGCCEREMIEFARAIITHKNGVFSSITASRITEKRMRYISVTCDNMYVDCNLLSKEVFVNKQSLEQYLENVSITSKMETIDVKPREALLLELIDFIEVCRGNQREVVQAKDALVAMEVAYEIQSQIKRGL</sequence>
<dbReference type="Proteomes" id="UP000256650">
    <property type="component" value="Unassembled WGS sequence"/>
</dbReference>
<dbReference type="GeneID" id="82535379"/>
<gene>
    <name evidence="3" type="ORF">CQA43_03660</name>
</gene>